<dbReference type="EMBL" id="JAGGNH010000001">
    <property type="protein sequence ID" value="KAJ0988983.1"/>
    <property type="molecule type" value="Genomic_DNA"/>
</dbReference>
<dbReference type="GO" id="GO:0016747">
    <property type="term" value="F:acyltransferase activity, transferring groups other than amino-acyl groups"/>
    <property type="evidence" value="ECO:0007669"/>
    <property type="project" value="TreeGrafter"/>
</dbReference>
<name>A0A9D5HUE5_9LILI</name>
<evidence type="ECO:0000256" key="1">
    <source>
        <dbReference type="ARBA" id="ARBA00009431"/>
    </source>
</evidence>
<organism evidence="3 4">
    <name type="scientific">Dioscorea zingiberensis</name>
    <dbReference type="NCBI Taxonomy" id="325984"/>
    <lineage>
        <taxon>Eukaryota</taxon>
        <taxon>Viridiplantae</taxon>
        <taxon>Streptophyta</taxon>
        <taxon>Embryophyta</taxon>
        <taxon>Tracheophyta</taxon>
        <taxon>Spermatophyta</taxon>
        <taxon>Magnoliopsida</taxon>
        <taxon>Liliopsida</taxon>
        <taxon>Dioscoreales</taxon>
        <taxon>Dioscoreaceae</taxon>
        <taxon>Dioscorea</taxon>
    </lineage>
</organism>
<dbReference type="Proteomes" id="UP001085076">
    <property type="component" value="Miscellaneous, Linkage group lg01"/>
</dbReference>
<dbReference type="GO" id="GO:0004185">
    <property type="term" value="F:serine-type carboxypeptidase activity"/>
    <property type="evidence" value="ECO:0007669"/>
    <property type="project" value="InterPro"/>
</dbReference>
<keyword evidence="2" id="KW-1133">Transmembrane helix</keyword>
<proteinExistence type="inferred from homology"/>
<dbReference type="GO" id="GO:0006508">
    <property type="term" value="P:proteolysis"/>
    <property type="evidence" value="ECO:0007669"/>
    <property type="project" value="InterPro"/>
</dbReference>
<comment type="similarity">
    <text evidence="1">Belongs to the peptidase S10 family.</text>
</comment>
<gene>
    <name evidence="3" type="ORF">J5N97_007339</name>
</gene>
<dbReference type="Pfam" id="PF00450">
    <property type="entry name" value="Peptidase_S10"/>
    <property type="match status" value="1"/>
</dbReference>
<keyword evidence="4" id="KW-1185">Reference proteome</keyword>
<keyword evidence="2" id="KW-0812">Transmembrane</keyword>
<dbReference type="InterPro" id="IPR001563">
    <property type="entry name" value="Peptidase_S10"/>
</dbReference>
<reference evidence="3" key="1">
    <citation type="submission" date="2021-03" db="EMBL/GenBank/DDBJ databases">
        <authorList>
            <person name="Li Z."/>
            <person name="Yang C."/>
        </authorList>
    </citation>
    <scope>NUCLEOTIDE SEQUENCE</scope>
    <source>
        <strain evidence="3">Dzin_1.0</strain>
        <tissue evidence="3">Leaf</tissue>
    </source>
</reference>
<dbReference type="Gene3D" id="3.40.50.1820">
    <property type="entry name" value="alpha/beta hydrolase"/>
    <property type="match status" value="1"/>
</dbReference>
<dbReference type="OrthoDB" id="443318at2759"/>
<keyword evidence="2" id="KW-0472">Membrane</keyword>
<dbReference type="SUPFAM" id="SSF53474">
    <property type="entry name" value="alpha/beta-Hydrolases"/>
    <property type="match status" value="1"/>
</dbReference>
<accession>A0A9D5HUE5</accession>
<reference evidence="3" key="2">
    <citation type="journal article" date="2022" name="Hortic Res">
        <title>The genome of Dioscorea zingiberensis sheds light on the biosynthesis, origin and evolution of the medicinally important diosgenin saponins.</title>
        <authorList>
            <person name="Li Y."/>
            <person name="Tan C."/>
            <person name="Li Z."/>
            <person name="Guo J."/>
            <person name="Li S."/>
            <person name="Chen X."/>
            <person name="Wang C."/>
            <person name="Dai X."/>
            <person name="Yang H."/>
            <person name="Song W."/>
            <person name="Hou L."/>
            <person name="Xu J."/>
            <person name="Tong Z."/>
            <person name="Xu A."/>
            <person name="Yuan X."/>
            <person name="Wang W."/>
            <person name="Yang Q."/>
            <person name="Chen L."/>
            <person name="Sun Z."/>
            <person name="Wang K."/>
            <person name="Pan B."/>
            <person name="Chen J."/>
            <person name="Bao Y."/>
            <person name="Liu F."/>
            <person name="Qi X."/>
            <person name="Gang D.R."/>
            <person name="Wen J."/>
            <person name="Li J."/>
        </authorList>
    </citation>
    <scope>NUCLEOTIDE SEQUENCE</scope>
    <source>
        <strain evidence="3">Dzin_1.0</strain>
    </source>
</reference>
<evidence type="ECO:0000313" key="3">
    <source>
        <dbReference type="EMBL" id="KAJ0988983.1"/>
    </source>
</evidence>
<evidence type="ECO:0000313" key="4">
    <source>
        <dbReference type="Proteomes" id="UP001085076"/>
    </source>
</evidence>
<dbReference type="PANTHER" id="PTHR11802">
    <property type="entry name" value="SERINE PROTEASE FAMILY S10 SERINE CARBOXYPEPTIDASE"/>
    <property type="match status" value="1"/>
</dbReference>
<dbReference type="PANTHER" id="PTHR11802:SF236">
    <property type="entry name" value="OS02G0463500 PROTEIN"/>
    <property type="match status" value="1"/>
</dbReference>
<dbReference type="AlphaFoldDB" id="A0A9D5HUE5"/>
<evidence type="ECO:0000256" key="2">
    <source>
        <dbReference type="SAM" id="Phobius"/>
    </source>
</evidence>
<dbReference type="InterPro" id="IPR029058">
    <property type="entry name" value="AB_hydrolase_fold"/>
</dbReference>
<sequence length="475" mass="53663">MPCTSAFTPIHTFMLMVWVPLLISWAWNTQGAPEYAEVKEFPGFDGQLPSKHFAGYITVGNQPHKRHLYYYFATSERNPSKDAVLLWINGGPACSGLDALMHQHGPLKIIDDVTTRRGPVKLISNPFSWSQIANIIYVDSPAGTGYSYADSDGDYITNDTKTVSDLYEFTLKFFAEYPEFLPNPLYLAGCSYSGVIVPVLAQEIVIGNEAGNNLNLNFKGYALGNAAIDIDIENNGRVPFAHRMGLISDELYEDLTSSCRGNYWKNTDPDCLKNLEAFHVNIEGINTDHVLCLPCKFELGLCLKPNCYDSDQKEYSLPQNSEYDSIHCHIFNTNQKRLLDLETTRQTLHAVPVKISGEWVRCANTKLNYQRDIFSLIPYHLNLTSKGYRAFIYCGDHDMIIPYTATMEWIKALNYSVIKGWHPWFVDGSIVGYNVQYDHNLLFATFKGAGHTVSQYMPREALIAYQRWIDGAGSL</sequence>
<dbReference type="GO" id="GO:0019748">
    <property type="term" value="P:secondary metabolic process"/>
    <property type="evidence" value="ECO:0007669"/>
    <property type="project" value="TreeGrafter"/>
</dbReference>
<comment type="caution">
    <text evidence="3">The sequence shown here is derived from an EMBL/GenBank/DDBJ whole genome shotgun (WGS) entry which is preliminary data.</text>
</comment>
<protein>
    <submittedName>
        <fullName evidence="3">Uncharacterized protein</fullName>
    </submittedName>
</protein>
<feature type="transmembrane region" description="Helical" evidence="2">
    <location>
        <begin position="7"/>
        <end position="27"/>
    </location>
</feature>
<dbReference type="PRINTS" id="PR00724">
    <property type="entry name" value="CRBOXYPTASEC"/>
</dbReference>